<organism evidence="2 3">
    <name type="scientific">Myotis davidii</name>
    <name type="common">David's myotis</name>
    <dbReference type="NCBI Taxonomy" id="225400"/>
    <lineage>
        <taxon>Eukaryota</taxon>
        <taxon>Metazoa</taxon>
        <taxon>Chordata</taxon>
        <taxon>Craniata</taxon>
        <taxon>Vertebrata</taxon>
        <taxon>Euteleostomi</taxon>
        <taxon>Mammalia</taxon>
        <taxon>Eutheria</taxon>
        <taxon>Laurasiatheria</taxon>
        <taxon>Chiroptera</taxon>
        <taxon>Yangochiroptera</taxon>
        <taxon>Vespertilionidae</taxon>
        <taxon>Myotis</taxon>
    </lineage>
</organism>
<accession>L5M6T2</accession>
<proteinExistence type="predicted"/>
<feature type="compositionally biased region" description="Acidic residues" evidence="1">
    <location>
        <begin position="37"/>
        <end position="47"/>
    </location>
</feature>
<name>L5M6T2_MYODS</name>
<reference evidence="3" key="1">
    <citation type="journal article" date="2013" name="Science">
        <title>Comparative analysis of bat genomes provides insight into the evolution of flight and immunity.</title>
        <authorList>
            <person name="Zhang G."/>
            <person name="Cowled C."/>
            <person name="Shi Z."/>
            <person name="Huang Z."/>
            <person name="Bishop-Lilly K.A."/>
            <person name="Fang X."/>
            <person name="Wynne J.W."/>
            <person name="Xiong Z."/>
            <person name="Baker M.L."/>
            <person name="Zhao W."/>
            <person name="Tachedjian M."/>
            <person name="Zhu Y."/>
            <person name="Zhou P."/>
            <person name="Jiang X."/>
            <person name="Ng J."/>
            <person name="Yang L."/>
            <person name="Wu L."/>
            <person name="Xiao J."/>
            <person name="Feng Y."/>
            <person name="Chen Y."/>
            <person name="Sun X."/>
            <person name="Zhang Y."/>
            <person name="Marsh G.A."/>
            <person name="Crameri G."/>
            <person name="Broder C.C."/>
            <person name="Frey K.G."/>
            <person name="Wang L.F."/>
            <person name="Wang J."/>
        </authorList>
    </citation>
    <scope>NUCLEOTIDE SEQUENCE [LARGE SCALE GENOMIC DNA]</scope>
</reference>
<gene>
    <name evidence="2" type="ORF">MDA_GLEAN10000702</name>
</gene>
<dbReference type="EMBL" id="KB103358">
    <property type="protein sequence ID" value="ELK34091.1"/>
    <property type="molecule type" value="Genomic_DNA"/>
</dbReference>
<feature type="compositionally biased region" description="Basic residues" evidence="1">
    <location>
        <begin position="1"/>
        <end position="23"/>
    </location>
</feature>
<dbReference type="Proteomes" id="UP000010556">
    <property type="component" value="Unassembled WGS sequence"/>
</dbReference>
<protein>
    <submittedName>
        <fullName evidence="2">Cyclic AMP-dependent transcription factor ATF-4</fullName>
    </submittedName>
</protein>
<keyword evidence="3" id="KW-1185">Reference proteome</keyword>
<evidence type="ECO:0000256" key="1">
    <source>
        <dbReference type="SAM" id="MobiDB-lite"/>
    </source>
</evidence>
<sequence>MVAAKVRGKKLDKKLKKWSRARQRPPGTTRKRGEQEALPDEYEEQDKENEALKEKASSLAKEIRYRKYLLEEVRKARGKERPPVRVFGPLCKERKEYGVL</sequence>
<dbReference type="Gene3D" id="1.20.5.170">
    <property type="match status" value="1"/>
</dbReference>
<dbReference type="AlphaFoldDB" id="L5M6T2"/>
<evidence type="ECO:0000313" key="2">
    <source>
        <dbReference type="EMBL" id="ELK34091.1"/>
    </source>
</evidence>
<feature type="region of interest" description="Disordered" evidence="1">
    <location>
        <begin position="1"/>
        <end position="56"/>
    </location>
</feature>
<evidence type="ECO:0000313" key="3">
    <source>
        <dbReference type="Proteomes" id="UP000010556"/>
    </source>
</evidence>